<accession>A0A835M8T2</accession>
<keyword evidence="2" id="KW-1185">Reference proteome</keyword>
<dbReference type="EMBL" id="JADFTS010000002">
    <property type="protein sequence ID" value="KAF9620647.1"/>
    <property type="molecule type" value="Genomic_DNA"/>
</dbReference>
<protein>
    <submittedName>
        <fullName evidence="1">Uncharacterized protein</fullName>
    </submittedName>
</protein>
<organism evidence="1 2">
    <name type="scientific">Coptis chinensis</name>
    <dbReference type="NCBI Taxonomy" id="261450"/>
    <lineage>
        <taxon>Eukaryota</taxon>
        <taxon>Viridiplantae</taxon>
        <taxon>Streptophyta</taxon>
        <taxon>Embryophyta</taxon>
        <taxon>Tracheophyta</taxon>
        <taxon>Spermatophyta</taxon>
        <taxon>Magnoliopsida</taxon>
        <taxon>Ranunculales</taxon>
        <taxon>Ranunculaceae</taxon>
        <taxon>Coptidoideae</taxon>
        <taxon>Coptis</taxon>
    </lineage>
</organism>
<dbReference type="AlphaFoldDB" id="A0A835M8T2"/>
<proteinExistence type="predicted"/>
<feature type="non-terminal residue" evidence="1">
    <location>
        <position position="84"/>
    </location>
</feature>
<name>A0A835M8T2_9MAGN</name>
<evidence type="ECO:0000313" key="2">
    <source>
        <dbReference type="Proteomes" id="UP000631114"/>
    </source>
</evidence>
<reference evidence="1 2" key="1">
    <citation type="submission" date="2020-10" db="EMBL/GenBank/DDBJ databases">
        <title>The Coptis chinensis genome and diversification of protoberbering-type alkaloids.</title>
        <authorList>
            <person name="Wang B."/>
            <person name="Shu S."/>
            <person name="Song C."/>
            <person name="Liu Y."/>
        </authorList>
    </citation>
    <scope>NUCLEOTIDE SEQUENCE [LARGE SCALE GENOMIC DNA]</scope>
    <source>
        <strain evidence="1">HL-2020</strain>
        <tissue evidence="1">Leaf</tissue>
    </source>
</reference>
<dbReference type="Proteomes" id="UP000631114">
    <property type="component" value="Unassembled WGS sequence"/>
</dbReference>
<comment type="caution">
    <text evidence="1">The sequence shown here is derived from an EMBL/GenBank/DDBJ whole genome shotgun (WGS) entry which is preliminary data.</text>
</comment>
<sequence length="84" mass="9238">MISGKEPVKAMAYICDTPEVVPKDPYSTEVDGQLENVSGVVVTMEGPDEQNVPDETTSVVVQKEESHAGKQFQISKFLEKLNLK</sequence>
<gene>
    <name evidence="1" type="ORF">IFM89_013673</name>
</gene>
<evidence type="ECO:0000313" key="1">
    <source>
        <dbReference type="EMBL" id="KAF9620647.1"/>
    </source>
</evidence>